<dbReference type="RefSeq" id="XP_064655332.1">
    <property type="nucleotide sequence ID" value="XM_064806515.1"/>
</dbReference>
<dbReference type="InterPro" id="IPR018606">
    <property type="entry name" value="Arb1"/>
</dbReference>
<dbReference type="Gene3D" id="1.10.10.10">
    <property type="entry name" value="Winged helix-like DNA-binding domain superfamily/Winged helix DNA-binding domain"/>
    <property type="match status" value="1"/>
</dbReference>
<keyword evidence="8" id="KW-1185">Reference proteome</keyword>
<dbReference type="InterPro" id="IPR006630">
    <property type="entry name" value="La_HTH"/>
</dbReference>
<dbReference type="PROSITE" id="PS50961">
    <property type="entry name" value="HTH_LA"/>
    <property type="match status" value="1"/>
</dbReference>
<dbReference type="PANTHER" id="PTHR22792">
    <property type="entry name" value="LUPUS LA PROTEIN-RELATED"/>
    <property type="match status" value="1"/>
</dbReference>
<proteinExistence type="predicted"/>
<feature type="compositionally biased region" description="Acidic residues" evidence="5">
    <location>
        <begin position="610"/>
        <end position="626"/>
    </location>
</feature>
<dbReference type="Pfam" id="PF09692">
    <property type="entry name" value="Arb1"/>
    <property type="match status" value="1"/>
</dbReference>
<dbReference type="InterPro" id="IPR036388">
    <property type="entry name" value="WH-like_DNA-bd_sf"/>
</dbReference>
<evidence type="ECO:0000256" key="2">
    <source>
        <dbReference type="ARBA" id="ARBA00022884"/>
    </source>
</evidence>
<gene>
    <name evidence="7" type="ORF">LTR77_009287</name>
</gene>
<feature type="domain" description="HTH La-type RNA-binding" evidence="6">
    <location>
        <begin position="79"/>
        <end position="168"/>
    </location>
</feature>
<evidence type="ECO:0000256" key="5">
    <source>
        <dbReference type="SAM" id="MobiDB-lite"/>
    </source>
</evidence>
<keyword evidence="2 4" id="KW-0694">RNA-binding</keyword>
<dbReference type="GO" id="GO:0031047">
    <property type="term" value="P:regulatory ncRNA-mediated gene silencing"/>
    <property type="evidence" value="ECO:0007669"/>
    <property type="project" value="InterPro"/>
</dbReference>
<dbReference type="PRINTS" id="PR00302">
    <property type="entry name" value="LUPUSLA"/>
</dbReference>
<dbReference type="GO" id="GO:0003729">
    <property type="term" value="F:mRNA binding"/>
    <property type="evidence" value="ECO:0007669"/>
    <property type="project" value="TreeGrafter"/>
</dbReference>
<dbReference type="GO" id="GO:0033167">
    <property type="term" value="C:ARC complex"/>
    <property type="evidence" value="ECO:0007669"/>
    <property type="project" value="InterPro"/>
</dbReference>
<dbReference type="SMART" id="SM00715">
    <property type="entry name" value="LA"/>
    <property type="match status" value="1"/>
</dbReference>
<dbReference type="InterPro" id="IPR036390">
    <property type="entry name" value="WH_DNA-bd_sf"/>
</dbReference>
<keyword evidence="3" id="KW-0539">Nucleus</keyword>
<sequence>MAERQRLWSGGHRAGLEGSPTNMATTAEEEAPPTVPTITVEGEPINDDLAVTSEEQGTNGTNKTGGPVNPPITNWQTPQTAAHPKAAEIIHQVEFYFGDDNLSQDAHLLGLIREGKGTVSLNEITGFRKMRQFRPKTAVREALKQSTFLELSADGKRIRRKTPLGKRMTVKPKINLDRQKKTIPEDKPWLTRGMMKATGFEEYATDGPIRPAEYEQDREDYAEDVSFTTRIETAVARFSARRKMHQETRQIFSRYMIYGGMEGGQNMFTGGALSKEETEGLSRKEIAEKTAYYGVSERVLDGFDVFEGEDTWHVDFEATAKGFLSSQLMDMLNWHDQAKVETATNVLRSFYNYLLLHDVCPKYKDQLMRARKVCDLAEEELPKLAIVDKSLPGGFNTACSTLFGGNYAGLHAEGDWVVEGDDVGWTMADAKKIFLTGVAAYGTEEQFAAVENNIANTHPFQVISTENLGLEITGMDFMTEEAKQIYDDSRLSNTIVKPMGRLHCVRWDPPHAPSMDMPKSALKAKKGQEFDFVMDEEILKSCYPGLKMEVCVKELDIGIKWIDYLETSYASFFTWLVNEDIREWKEPGLPKGYMTRQPDGMGMEVAEVSRDDEGDGQNDYDDEEPD</sequence>
<evidence type="ECO:0000259" key="6">
    <source>
        <dbReference type="PROSITE" id="PS50961"/>
    </source>
</evidence>
<dbReference type="PANTHER" id="PTHR22792:SF140">
    <property type="entry name" value="ACHILLES, ISOFORM A"/>
    <property type="match status" value="1"/>
</dbReference>
<evidence type="ECO:0000256" key="3">
    <source>
        <dbReference type="ARBA" id="ARBA00023242"/>
    </source>
</evidence>
<feature type="region of interest" description="Disordered" evidence="5">
    <location>
        <begin position="592"/>
        <end position="626"/>
    </location>
</feature>
<name>A0AAV9NYT3_9PEZI</name>
<comment type="subcellular location">
    <subcellularLocation>
        <location evidence="1">Nucleus</location>
    </subcellularLocation>
</comment>
<dbReference type="GO" id="GO:0006396">
    <property type="term" value="P:RNA processing"/>
    <property type="evidence" value="ECO:0007669"/>
    <property type="project" value="InterPro"/>
</dbReference>
<organism evidence="7 8">
    <name type="scientific">Saxophila tyrrhenica</name>
    <dbReference type="NCBI Taxonomy" id="1690608"/>
    <lineage>
        <taxon>Eukaryota</taxon>
        <taxon>Fungi</taxon>
        <taxon>Dikarya</taxon>
        <taxon>Ascomycota</taxon>
        <taxon>Pezizomycotina</taxon>
        <taxon>Dothideomycetes</taxon>
        <taxon>Dothideomycetidae</taxon>
        <taxon>Mycosphaerellales</taxon>
        <taxon>Extremaceae</taxon>
        <taxon>Saxophila</taxon>
    </lineage>
</organism>
<dbReference type="SUPFAM" id="SSF46785">
    <property type="entry name" value="Winged helix' DNA-binding domain"/>
    <property type="match status" value="1"/>
</dbReference>
<dbReference type="InterPro" id="IPR045180">
    <property type="entry name" value="La_dom_prot"/>
</dbReference>
<dbReference type="InterPro" id="IPR002344">
    <property type="entry name" value="Lupus_La"/>
</dbReference>
<accession>A0AAV9NYT3</accession>
<protein>
    <recommendedName>
        <fullName evidence="6">HTH La-type RNA-binding domain-containing protein</fullName>
    </recommendedName>
</protein>
<dbReference type="AlphaFoldDB" id="A0AAV9NYT3"/>
<feature type="region of interest" description="Disordered" evidence="5">
    <location>
        <begin position="1"/>
        <end position="41"/>
    </location>
</feature>
<comment type="caution">
    <text evidence="7">The sequence shown here is derived from an EMBL/GenBank/DDBJ whole genome shotgun (WGS) entry which is preliminary data.</text>
</comment>
<dbReference type="EMBL" id="JAVRRT010000017">
    <property type="protein sequence ID" value="KAK5165189.1"/>
    <property type="molecule type" value="Genomic_DNA"/>
</dbReference>
<reference evidence="7 8" key="1">
    <citation type="submission" date="2023-08" db="EMBL/GenBank/DDBJ databases">
        <title>Black Yeasts Isolated from many extreme environments.</title>
        <authorList>
            <person name="Coleine C."/>
            <person name="Stajich J.E."/>
            <person name="Selbmann L."/>
        </authorList>
    </citation>
    <scope>NUCLEOTIDE SEQUENCE [LARGE SCALE GENOMIC DNA]</scope>
    <source>
        <strain evidence="7 8">CCFEE 5935</strain>
    </source>
</reference>
<dbReference type="GeneID" id="89930619"/>
<evidence type="ECO:0000256" key="1">
    <source>
        <dbReference type="ARBA" id="ARBA00004123"/>
    </source>
</evidence>
<evidence type="ECO:0000313" key="7">
    <source>
        <dbReference type="EMBL" id="KAK5165189.1"/>
    </source>
</evidence>
<evidence type="ECO:0000313" key="8">
    <source>
        <dbReference type="Proteomes" id="UP001337655"/>
    </source>
</evidence>
<dbReference type="Pfam" id="PF05383">
    <property type="entry name" value="La"/>
    <property type="match status" value="1"/>
</dbReference>
<evidence type="ECO:0000256" key="4">
    <source>
        <dbReference type="PROSITE-ProRule" id="PRU00332"/>
    </source>
</evidence>
<dbReference type="Proteomes" id="UP001337655">
    <property type="component" value="Unassembled WGS sequence"/>
</dbReference>